<dbReference type="RefSeq" id="WP_010264158.1">
    <property type="nucleotide sequence ID" value="NZ_JAVRET010000024.1"/>
</dbReference>
<reference evidence="2" key="1">
    <citation type="submission" date="2023-07" db="EMBL/GenBank/DDBJ databases">
        <title>30 novel species of actinomycetes from the DSMZ collection.</title>
        <authorList>
            <person name="Nouioui I."/>
        </authorList>
    </citation>
    <scope>NUCLEOTIDE SEQUENCE [LARGE SCALE GENOMIC DNA]</scope>
    <source>
        <strain evidence="2">DSM 41979</strain>
    </source>
</reference>
<gene>
    <name evidence="1" type="ORF">RM698_12810</name>
</gene>
<evidence type="ECO:0000313" key="1">
    <source>
        <dbReference type="EMBL" id="MDT0409929.1"/>
    </source>
</evidence>
<name>A0ABU2QZQ3_9ACTN</name>
<comment type="caution">
    <text evidence="1">The sequence shown here is derived from an EMBL/GenBank/DDBJ whole genome shotgun (WGS) entry which is preliminary data.</text>
</comment>
<evidence type="ECO:0000313" key="2">
    <source>
        <dbReference type="Proteomes" id="UP001183610"/>
    </source>
</evidence>
<sequence>MSARPTLIRRTPAQLRAQRAALLAEAGSTYERLAERAAVWALAPAELDVWRTVEDIDWLLGED</sequence>
<keyword evidence="2" id="KW-1185">Reference proteome</keyword>
<organism evidence="1 2">
    <name type="scientific">Streptomyces evansiae</name>
    <dbReference type="NCBI Taxonomy" id="3075535"/>
    <lineage>
        <taxon>Bacteria</taxon>
        <taxon>Bacillati</taxon>
        <taxon>Actinomycetota</taxon>
        <taxon>Actinomycetes</taxon>
        <taxon>Kitasatosporales</taxon>
        <taxon>Streptomycetaceae</taxon>
        <taxon>Streptomyces</taxon>
    </lineage>
</organism>
<dbReference type="Proteomes" id="UP001183610">
    <property type="component" value="Unassembled WGS sequence"/>
</dbReference>
<protein>
    <submittedName>
        <fullName evidence="1">Uncharacterized protein</fullName>
    </submittedName>
</protein>
<accession>A0ABU2QZQ3</accession>
<dbReference type="EMBL" id="JAVRET010000024">
    <property type="protein sequence ID" value="MDT0409929.1"/>
    <property type="molecule type" value="Genomic_DNA"/>
</dbReference>
<proteinExistence type="predicted"/>